<keyword evidence="1" id="KW-0472">Membrane</keyword>
<protein>
    <submittedName>
        <fullName evidence="2">Alternative protein HNRNPUL2</fullName>
    </submittedName>
</protein>
<evidence type="ECO:0000313" key="2">
    <source>
        <dbReference type="EMBL" id="CCQ43064.1"/>
    </source>
</evidence>
<evidence type="ECO:0000256" key="1">
    <source>
        <dbReference type="SAM" id="Phobius"/>
    </source>
</evidence>
<gene>
    <name evidence="2" type="primary">HNRNPUL2</name>
</gene>
<sequence>MNSLTVSMDEDSRQKMDNLRNLARLLGRMMLLAALLILRLKK</sequence>
<dbReference type="EMBL" id="HF583567">
    <property type="protein sequence ID" value="CCQ43064.1"/>
    <property type="molecule type" value="Genomic_DNA"/>
</dbReference>
<name>L8E7F7_HUMAN</name>
<dbReference type="AlphaFoldDB" id="L8E7F7"/>
<reference evidence="2" key="1">
    <citation type="journal article" date="2013" name="PLoS ONE">
        <title>Direct detection of alternative open reading frames translation products in human significantly expands the proteome.</title>
        <authorList>
            <person name="Vanderperre B."/>
            <person name="Lucier J.-F."/>
            <person name="Motard J."/>
            <person name="Tremblay G."/>
            <person name="Vanderperre S."/>
            <person name="Wisztorski M."/>
            <person name="Salzet M."/>
            <person name="Boisvert F.-M."/>
            <person name="Roucou X."/>
        </authorList>
    </citation>
    <scope>NUCLEOTIDE SEQUENCE</scope>
</reference>
<proteinExistence type="predicted"/>
<feature type="transmembrane region" description="Helical" evidence="1">
    <location>
        <begin position="21"/>
        <end position="40"/>
    </location>
</feature>
<keyword evidence="1" id="KW-1133">Transmembrane helix</keyword>
<accession>L8E7F7</accession>
<organism evidence="2">
    <name type="scientific">Homo sapiens</name>
    <name type="common">Human</name>
    <dbReference type="NCBI Taxonomy" id="9606"/>
    <lineage>
        <taxon>Eukaryota</taxon>
        <taxon>Metazoa</taxon>
        <taxon>Chordata</taxon>
        <taxon>Craniata</taxon>
        <taxon>Vertebrata</taxon>
        <taxon>Euteleostomi</taxon>
        <taxon>Mammalia</taxon>
        <taxon>Eutheria</taxon>
        <taxon>Euarchontoglires</taxon>
        <taxon>Primates</taxon>
        <taxon>Haplorrhini</taxon>
        <taxon>Catarrhini</taxon>
        <taxon>Hominidae</taxon>
        <taxon>Homo</taxon>
    </lineage>
</organism>
<dbReference type="OrthoDB" id="445357at2759"/>
<keyword evidence="1" id="KW-0812">Transmembrane</keyword>